<feature type="transmembrane region" description="Helical" evidence="7">
    <location>
        <begin position="76"/>
        <end position="100"/>
    </location>
</feature>
<evidence type="ECO:0000313" key="8">
    <source>
        <dbReference type="EMBL" id="TMR12319.1"/>
    </source>
</evidence>
<dbReference type="GO" id="GO:0016020">
    <property type="term" value="C:membrane"/>
    <property type="evidence" value="ECO:0007669"/>
    <property type="project" value="UniProtKB-SubCell"/>
</dbReference>
<dbReference type="PANTHER" id="PTHR30238:SF4">
    <property type="entry name" value="SLL1022 PROTEIN"/>
    <property type="match status" value="1"/>
</dbReference>
<dbReference type="AlphaFoldDB" id="A0A5S4F7K6"/>
<keyword evidence="3 7" id="KW-0812">Transmembrane</keyword>
<organism evidence="8 9">
    <name type="scientific">Nonomuraea turkmeniaca</name>
    <dbReference type="NCBI Taxonomy" id="103838"/>
    <lineage>
        <taxon>Bacteria</taxon>
        <taxon>Bacillati</taxon>
        <taxon>Actinomycetota</taxon>
        <taxon>Actinomycetes</taxon>
        <taxon>Streptosporangiales</taxon>
        <taxon>Streptosporangiaceae</taxon>
        <taxon>Nonomuraea</taxon>
    </lineage>
</organism>
<sequence>MWDWVTDPQIWIGFFTLVALEIVLGIDNIIFISILAGKLPPEQRDRARVLGLAAALISRLLLLLGLSWVVRLTEPLFAVIGHEISGRDLILLLGGLFLLAKSVTEIGHSMDAPSGKDGKKAAAVSFTSVILQIMVLDVVFSLDSVITAVGMVDELGVMIAAVVVAVLVMLFASGPISRFVDQHPSIKMLALAFLVLIGVVLIAEGLDQHIPKGYIYFAMAFSVVVELLNIRMRRRHSKQVEPAEQEEESQHEAPTMK</sequence>
<evidence type="ECO:0000256" key="6">
    <source>
        <dbReference type="SAM" id="MobiDB-lite"/>
    </source>
</evidence>
<feature type="transmembrane region" description="Helical" evidence="7">
    <location>
        <begin position="188"/>
        <end position="207"/>
    </location>
</feature>
<gene>
    <name evidence="8" type="ORF">ETD86_33010</name>
</gene>
<proteinExistence type="inferred from homology"/>
<keyword evidence="4 7" id="KW-1133">Transmembrane helix</keyword>
<dbReference type="EMBL" id="VCKY01000137">
    <property type="protein sequence ID" value="TMR12319.1"/>
    <property type="molecule type" value="Genomic_DNA"/>
</dbReference>
<keyword evidence="9" id="KW-1185">Reference proteome</keyword>
<accession>A0A5S4F7K6</accession>
<comment type="similarity">
    <text evidence="2">Belongs to the TerC family.</text>
</comment>
<feature type="transmembrane region" description="Helical" evidence="7">
    <location>
        <begin position="121"/>
        <end position="149"/>
    </location>
</feature>
<evidence type="ECO:0000256" key="7">
    <source>
        <dbReference type="SAM" id="Phobius"/>
    </source>
</evidence>
<feature type="transmembrane region" description="Helical" evidence="7">
    <location>
        <begin position="213"/>
        <end position="230"/>
    </location>
</feature>
<dbReference type="Proteomes" id="UP000309128">
    <property type="component" value="Unassembled WGS sequence"/>
</dbReference>
<dbReference type="RefSeq" id="WP_138670569.1">
    <property type="nucleotide sequence ID" value="NZ_VCKY01000137.1"/>
</dbReference>
<evidence type="ECO:0000256" key="4">
    <source>
        <dbReference type="ARBA" id="ARBA00022989"/>
    </source>
</evidence>
<evidence type="ECO:0000256" key="2">
    <source>
        <dbReference type="ARBA" id="ARBA00007511"/>
    </source>
</evidence>
<protein>
    <submittedName>
        <fullName evidence="8">TerC family protein</fullName>
    </submittedName>
</protein>
<feature type="region of interest" description="Disordered" evidence="6">
    <location>
        <begin position="238"/>
        <end position="257"/>
    </location>
</feature>
<evidence type="ECO:0000256" key="5">
    <source>
        <dbReference type="ARBA" id="ARBA00023136"/>
    </source>
</evidence>
<comment type="caution">
    <text evidence="8">The sequence shown here is derived from an EMBL/GenBank/DDBJ whole genome shotgun (WGS) entry which is preliminary data.</text>
</comment>
<feature type="transmembrane region" description="Helical" evidence="7">
    <location>
        <begin position="155"/>
        <end position="176"/>
    </location>
</feature>
<comment type="subcellular location">
    <subcellularLocation>
        <location evidence="1">Membrane</location>
        <topology evidence="1">Multi-pass membrane protein</topology>
    </subcellularLocation>
</comment>
<evidence type="ECO:0000256" key="3">
    <source>
        <dbReference type="ARBA" id="ARBA00022692"/>
    </source>
</evidence>
<evidence type="ECO:0000256" key="1">
    <source>
        <dbReference type="ARBA" id="ARBA00004141"/>
    </source>
</evidence>
<evidence type="ECO:0000313" key="9">
    <source>
        <dbReference type="Proteomes" id="UP000309128"/>
    </source>
</evidence>
<name>A0A5S4F7K6_9ACTN</name>
<dbReference type="OrthoDB" id="9805314at2"/>
<keyword evidence="5 7" id="KW-0472">Membrane</keyword>
<feature type="transmembrane region" description="Helical" evidence="7">
    <location>
        <begin position="49"/>
        <end position="70"/>
    </location>
</feature>
<dbReference type="Pfam" id="PF03741">
    <property type="entry name" value="TerC"/>
    <property type="match status" value="1"/>
</dbReference>
<feature type="transmembrane region" description="Helical" evidence="7">
    <location>
        <begin position="12"/>
        <end position="37"/>
    </location>
</feature>
<reference evidence="8 9" key="1">
    <citation type="submission" date="2019-05" db="EMBL/GenBank/DDBJ databases">
        <title>Draft genome sequence of Nonomuraea turkmeniaca DSM 43926.</title>
        <authorList>
            <person name="Saricaoglu S."/>
            <person name="Isik K."/>
        </authorList>
    </citation>
    <scope>NUCLEOTIDE SEQUENCE [LARGE SCALE GENOMIC DNA]</scope>
    <source>
        <strain evidence="8 9">DSM 43926</strain>
    </source>
</reference>
<dbReference type="InterPro" id="IPR005496">
    <property type="entry name" value="Integral_membrane_TerC"/>
</dbReference>
<dbReference type="PANTHER" id="PTHR30238">
    <property type="entry name" value="MEMBRANE BOUND PREDICTED REDOX MODULATOR"/>
    <property type="match status" value="1"/>
</dbReference>